<dbReference type="InterPro" id="IPR006119">
    <property type="entry name" value="Resolv_N"/>
</dbReference>
<organism evidence="4 5">
    <name type="scientific">Enterococcus plantarum</name>
    <dbReference type="NCBI Taxonomy" id="1077675"/>
    <lineage>
        <taxon>Bacteria</taxon>
        <taxon>Bacillati</taxon>
        <taxon>Bacillota</taxon>
        <taxon>Bacilli</taxon>
        <taxon>Lactobacillales</taxon>
        <taxon>Enterococcaceae</taxon>
        <taxon>Enterococcus</taxon>
    </lineage>
</organism>
<gene>
    <name evidence="4" type="ORF">CI088_09465</name>
</gene>
<reference evidence="4 5" key="1">
    <citation type="submission" date="2017-11" db="EMBL/GenBank/DDBJ databases">
        <title>Draft genome sequence of Enterococcus plantarum TRW2 strain isolated from lettuce.</title>
        <authorList>
            <person name="Kim E.B."/>
            <person name="Marco M.L."/>
            <person name="Williams T.R."/>
            <person name="You I.H."/>
        </authorList>
    </citation>
    <scope>NUCLEOTIDE SEQUENCE [LARGE SCALE GENOMIC DNA]</scope>
    <source>
        <strain evidence="4 5">TRW2</strain>
    </source>
</reference>
<dbReference type="Proteomes" id="UP000249828">
    <property type="component" value="Unassembled WGS sequence"/>
</dbReference>
<comment type="caution">
    <text evidence="4">The sequence shown here is derived from an EMBL/GenBank/DDBJ whole genome shotgun (WGS) entry which is preliminary data.</text>
</comment>
<sequence length="161" mass="19074">MIKKKNTEKKIVRLGYCRVSTDDRQEMSLENKIEMMRQQNCNHIYSEHGSGINDKRVEFQKMLKHIKELAGDENNIVYLIVFKNDRLSRKLRTLVNTIEDLMELGINYISLIDHIDTSSIWGGMFFQILSSFNEYEVLNTIERVKIGLDKAKENIRKTFYY</sequence>
<dbReference type="EMBL" id="PIEU01000072">
    <property type="protein sequence ID" value="PZL73085.1"/>
    <property type="molecule type" value="Genomic_DNA"/>
</dbReference>
<evidence type="ECO:0000313" key="5">
    <source>
        <dbReference type="Proteomes" id="UP000249828"/>
    </source>
</evidence>
<dbReference type="STRING" id="1077675.BCR22_03900"/>
<name>A0A2W4B9U3_9ENTE</name>
<dbReference type="GO" id="GO:0003677">
    <property type="term" value="F:DNA binding"/>
    <property type="evidence" value="ECO:0007669"/>
    <property type="project" value="UniProtKB-KW"/>
</dbReference>
<keyword evidence="1" id="KW-0238">DNA-binding</keyword>
<evidence type="ECO:0000256" key="1">
    <source>
        <dbReference type="ARBA" id="ARBA00023125"/>
    </source>
</evidence>
<dbReference type="SMART" id="SM00857">
    <property type="entry name" value="Resolvase"/>
    <property type="match status" value="1"/>
</dbReference>
<keyword evidence="5" id="KW-1185">Reference proteome</keyword>
<dbReference type="PROSITE" id="PS51736">
    <property type="entry name" value="RECOMBINASES_3"/>
    <property type="match status" value="1"/>
</dbReference>
<evidence type="ECO:0000313" key="4">
    <source>
        <dbReference type="EMBL" id="PZL73085.1"/>
    </source>
</evidence>
<evidence type="ECO:0000259" key="3">
    <source>
        <dbReference type="PROSITE" id="PS51736"/>
    </source>
</evidence>
<dbReference type="GO" id="GO:0000150">
    <property type="term" value="F:DNA strand exchange activity"/>
    <property type="evidence" value="ECO:0007669"/>
    <property type="project" value="InterPro"/>
</dbReference>
<dbReference type="InterPro" id="IPR036162">
    <property type="entry name" value="Resolvase-like_N_sf"/>
</dbReference>
<dbReference type="InterPro" id="IPR050639">
    <property type="entry name" value="SSR_resolvase"/>
</dbReference>
<dbReference type="CDD" id="cd03768">
    <property type="entry name" value="SR_ResInv"/>
    <property type="match status" value="1"/>
</dbReference>
<dbReference type="AlphaFoldDB" id="A0A2W4B9U3"/>
<dbReference type="RefSeq" id="WP_111247994.1">
    <property type="nucleotide sequence ID" value="NZ_PIEU01000072.1"/>
</dbReference>
<dbReference type="Gene3D" id="3.40.50.1390">
    <property type="entry name" value="Resolvase, N-terminal catalytic domain"/>
    <property type="match status" value="1"/>
</dbReference>
<protein>
    <recommendedName>
        <fullName evidence="3">Resolvase/invertase-type recombinase catalytic domain-containing protein</fullName>
    </recommendedName>
</protein>
<dbReference type="Pfam" id="PF00239">
    <property type="entry name" value="Resolvase"/>
    <property type="match status" value="1"/>
</dbReference>
<dbReference type="PANTHER" id="PTHR30461">
    <property type="entry name" value="DNA-INVERTASE FROM LAMBDOID PROPHAGE"/>
    <property type="match status" value="1"/>
</dbReference>
<feature type="domain" description="Resolvase/invertase-type recombinase catalytic" evidence="3">
    <location>
        <begin position="12"/>
        <end position="155"/>
    </location>
</feature>
<proteinExistence type="predicted"/>
<evidence type="ECO:0000256" key="2">
    <source>
        <dbReference type="ARBA" id="ARBA00023172"/>
    </source>
</evidence>
<accession>A0A2W4B9U3</accession>
<dbReference type="SUPFAM" id="SSF53041">
    <property type="entry name" value="Resolvase-like"/>
    <property type="match status" value="1"/>
</dbReference>
<keyword evidence="2" id="KW-0233">DNA recombination</keyword>
<dbReference type="PANTHER" id="PTHR30461:SF2">
    <property type="entry name" value="SERINE RECOMBINASE PINE-RELATED"/>
    <property type="match status" value="1"/>
</dbReference>